<dbReference type="InterPro" id="IPR011051">
    <property type="entry name" value="RmlC_Cupin_sf"/>
</dbReference>
<accession>A0A1E3G316</accession>
<dbReference type="Gene3D" id="2.60.120.10">
    <property type="entry name" value="Jelly Rolls"/>
    <property type="match status" value="1"/>
</dbReference>
<dbReference type="PANTHER" id="PTHR33271:SF22">
    <property type="entry name" value="OS04G0445200 PROTEIN"/>
    <property type="match status" value="1"/>
</dbReference>
<reference evidence="3" key="1">
    <citation type="submission" date="2016-04" db="EMBL/GenBank/DDBJ databases">
        <title>The genome sequence project of a novel Fervidobacterium isolate from a hot spring in Thailand.</title>
        <authorList>
            <person name="Gonzalez J.M."/>
            <person name="Cuecas A."/>
            <person name="Kanoksilapatham W."/>
        </authorList>
    </citation>
    <scope>NUCLEOTIDE SEQUENCE [LARGE SCALE GENOMIC DNA]</scope>
    <source>
        <strain evidence="3">FC2004</strain>
    </source>
</reference>
<sequence length="88" mass="10352">MEKVKIWKPTPQEVEEAKKWPTWSKEESVFDWYYDEPEQFYVVEGEVEVKLDDGTVVSFGAGDMVRFAGGVKCTWNVKKRIFKHYNIG</sequence>
<evidence type="ECO:0000313" key="2">
    <source>
        <dbReference type="EMBL" id="ODN30550.1"/>
    </source>
</evidence>
<dbReference type="Proteomes" id="UP000094570">
    <property type="component" value="Unassembled WGS sequence"/>
</dbReference>
<protein>
    <submittedName>
        <fullName evidence="2">Cupin</fullName>
    </submittedName>
</protein>
<dbReference type="AlphaFoldDB" id="A0A1E3G316"/>
<dbReference type="InterPro" id="IPR014710">
    <property type="entry name" value="RmlC-like_jellyroll"/>
</dbReference>
<dbReference type="PANTHER" id="PTHR33271">
    <property type="entry name" value="OS04G0445200 PROTEIN"/>
    <property type="match status" value="1"/>
</dbReference>
<gene>
    <name evidence="2" type="ORF">A4H02_04695</name>
</gene>
<organism evidence="2 3">
    <name type="scientific">Fervidobacterium thailandense</name>
    <dbReference type="NCBI Taxonomy" id="1008305"/>
    <lineage>
        <taxon>Bacteria</taxon>
        <taxon>Thermotogati</taxon>
        <taxon>Thermotogota</taxon>
        <taxon>Thermotogae</taxon>
        <taxon>Thermotogales</taxon>
        <taxon>Fervidobacteriaceae</taxon>
        <taxon>Fervidobacterium</taxon>
    </lineage>
</organism>
<evidence type="ECO:0000313" key="3">
    <source>
        <dbReference type="Proteomes" id="UP000094570"/>
    </source>
</evidence>
<dbReference type="Pfam" id="PF05899">
    <property type="entry name" value="Cupin_3"/>
    <property type="match status" value="1"/>
</dbReference>
<dbReference type="RefSeq" id="WP_069293017.1">
    <property type="nucleotide sequence ID" value="NZ_CP140110.1"/>
</dbReference>
<dbReference type="EMBL" id="LWAF01000005">
    <property type="protein sequence ID" value="ODN30550.1"/>
    <property type="molecule type" value="Genomic_DNA"/>
</dbReference>
<dbReference type="STRING" id="1008305.A4H02_04695"/>
<evidence type="ECO:0000259" key="1">
    <source>
        <dbReference type="Pfam" id="PF05899"/>
    </source>
</evidence>
<proteinExistence type="predicted"/>
<dbReference type="OrthoDB" id="9799053at2"/>
<keyword evidence="3" id="KW-1185">Reference proteome</keyword>
<dbReference type="SUPFAM" id="SSF51182">
    <property type="entry name" value="RmlC-like cupins"/>
    <property type="match status" value="1"/>
</dbReference>
<comment type="caution">
    <text evidence="2">The sequence shown here is derived from an EMBL/GenBank/DDBJ whole genome shotgun (WGS) entry which is preliminary data.</text>
</comment>
<name>A0A1E3G316_9BACT</name>
<dbReference type="InterPro" id="IPR008579">
    <property type="entry name" value="UGlyAH_Cupin_dom"/>
</dbReference>
<dbReference type="CDD" id="cd02227">
    <property type="entry name" value="cupin_TM1112-like"/>
    <property type="match status" value="1"/>
</dbReference>
<feature type="domain" description="(S)-ureidoglycine aminohydrolase cupin" evidence="1">
    <location>
        <begin position="15"/>
        <end position="85"/>
    </location>
</feature>